<organism evidence="4 5">
    <name type="scientific">Nisaea acidiphila</name>
    <dbReference type="NCBI Taxonomy" id="1862145"/>
    <lineage>
        <taxon>Bacteria</taxon>
        <taxon>Pseudomonadati</taxon>
        <taxon>Pseudomonadota</taxon>
        <taxon>Alphaproteobacteria</taxon>
        <taxon>Rhodospirillales</taxon>
        <taxon>Thalassobaculaceae</taxon>
        <taxon>Nisaea</taxon>
    </lineage>
</organism>
<dbReference type="Proteomes" id="UP001060336">
    <property type="component" value="Chromosome"/>
</dbReference>
<accession>A0A9J7AV04</accession>
<dbReference type="PROSITE" id="PS50889">
    <property type="entry name" value="S4"/>
    <property type="match status" value="1"/>
</dbReference>
<keyword evidence="5" id="KW-1185">Reference proteome</keyword>
<dbReference type="KEGG" id="naci:NUH88_05580"/>
<keyword evidence="1" id="KW-0694">RNA-binding</keyword>
<dbReference type="GO" id="GO:0003723">
    <property type="term" value="F:RNA binding"/>
    <property type="evidence" value="ECO:0007669"/>
    <property type="project" value="UniProtKB-KW"/>
</dbReference>
<feature type="region of interest" description="Disordered" evidence="2">
    <location>
        <begin position="80"/>
        <end position="133"/>
    </location>
</feature>
<dbReference type="AlphaFoldDB" id="A0A9J7AV04"/>
<dbReference type="InterPro" id="IPR002942">
    <property type="entry name" value="S4_RNA-bd"/>
</dbReference>
<evidence type="ECO:0000256" key="1">
    <source>
        <dbReference type="PROSITE-ProRule" id="PRU00182"/>
    </source>
</evidence>
<feature type="domain" description="RNA-binding S4" evidence="3">
    <location>
        <begin position="7"/>
        <end position="69"/>
    </location>
</feature>
<reference evidence="4" key="1">
    <citation type="submission" date="2022-08" db="EMBL/GenBank/DDBJ databases">
        <title>Nisaea acidiphila sp. nov., isolated from a marine algal debris and emended description of the genus Nisaea Urios et al. 2008.</title>
        <authorList>
            <person name="Kwon K."/>
        </authorList>
    </citation>
    <scope>NUCLEOTIDE SEQUENCE</scope>
    <source>
        <strain evidence="4">MEBiC11861</strain>
    </source>
</reference>
<dbReference type="InterPro" id="IPR036986">
    <property type="entry name" value="S4_RNA-bd_sf"/>
</dbReference>
<proteinExistence type="predicted"/>
<evidence type="ECO:0000259" key="3">
    <source>
        <dbReference type="SMART" id="SM00363"/>
    </source>
</evidence>
<sequence length="133" mass="14653">MSEAGTQRVDKWLWCARFFKSRGLANKMLGAGRLRLSGKSVSKAHQLVRPGDVLTFPQGPHIRVVKVLFLAERRGPAPEAQTLYEDLSPIEPSRPKDTAAPPGPAAPARREPGAGRPTKRERRHLDQLRSGGE</sequence>
<dbReference type="CDD" id="cd00165">
    <property type="entry name" value="S4"/>
    <property type="match status" value="1"/>
</dbReference>
<protein>
    <submittedName>
        <fullName evidence="4">RNA-binding S4 domain-containing protein</fullName>
    </submittedName>
</protein>
<evidence type="ECO:0000313" key="5">
    <source>
        <dbReference type="Proteomes" id="UP001060336"/>
    </source>
</evidence>
<evidence type="ECO:0000256" key="2">
    <source>
        <dbReference type="SAM" id="MobiDB-lite"/>
    </source>
</evidence>
<dbReference type="SUPFAM" id="SSF55174">
    <property type="entry name" value="Alpha-L RNA-binding motif"/>
    <property type="match status" value="1"/>
</dbReference>
<name>A0A9J7AV04_9PROT</name>
<dbReference type="EMBL" id="CP102480">
    <property type="protein sequence ID" value="UUX51160.1"/>
    <property type="molecule type" value="Genomic_DNA"/>
</dbReference>
<dbReference type="Pfam" id="PF01479">
    <property type="entry name" value="S4"/>
    <property type="match status" value="1"/>
</dbReference>
<dbReference type="RefSeq" id="WP_257770481.1">
    <property type="nucleotide sequence ID" value="NZ_CP102480.1"/>
</dbReference>
<dbReference type="SMART" id="SM00363">
    <property type="entry name" value="S4"/>
    <property type="match status" value="1"/>
</dbReference>
<evidence type="ECO:0000313" key="4">
    <source>
        <dbReference type="EMBL" id="UUX51160.1"/>
    </source>
</evidence>
<gene>
    <name evidence="4" type="ORF">NUH88_05580</name>
</gene>
<feature type="compositionally biased region" description="Basic and acidic residues" evidence="2">
    <location>
        <begin position="123"/>
        <end position="133"/>
    </location>
</feature>
<dbReference type="Gene3D" id="3.10.290.10">
    <property type="entry name" value="RNA-binding S4 domain"/>
    <property type="match status" value="1"/>
</dbReference>